<organism evidence="3 4">
    <name type="scientific">Pristionchus entomophagus</name>
    <dbReference type="NCBI Taxonomy" id="358040"/>
    <lineage>
        <taxon>Eukaryota</taxon>
        <taxon>Metazoa</taxon>
        <taxon>Ecdysozoa</taxon>
        <taxon>Nematoda</taxon>
        <taxon>Chromadorea</taxon>
        <taxon>Rhabditida</taxon>
        <taxon>Rhabditina</taxon>
        <taxon>Diplogasteromorpha</taxon>
        <taxon>Diplogasteroidea</taxon>
        <taxon>Neodiplogasteridae</taxon>
        <taxon>Pristionchus</taxon>
    </lineage>
</organism>
<feature type="transmembrane region" description="Helical" evidence="2">
    <location>
        <begin position="139"/>
        <end position="160"/>
    </location>
</feature>
<proteinExistence type="predicted"/>
<comment type="caution">
    <text evidence="3">The sequence shown here is derived from an EMBL/GenBank/DDBJ whole genome shotgun (WGS) entry which is preliminary data.</text>
</comment>
<name>A0AAV5SF03_9BILA</name>
<evidence type="ECO:0000313" key="3">
    <source>
        <dbReference type="EMBL" id="GMS79994.1"/>
    </source>
</evidence>
<evidence type="ECO:0000256" key="1">
    <source>
        <dbReference type="SAM" id="MobiDB-lite"/>
    </source>
</evidence>
<keyword evidence="2" id="KW-0812">Transmembrane</keyword>
<dbReference type="EMBL" id="BTSX01000001">
    <property type="protein sequence ID" value="GMS79994.1"/>
    <property type="molecule type" value="Genomic_DNA"/>
</dbReference>
<keyword evidence="2" id="KW-1133">Transmembrane helix</keyword>
<evidence type="ECO:0000313" key="4">
    <source>
        <dbReference type="Proteomes" id="UP001432027"/>
    </source>
</evidence>
<sequence>QTVKAPSMDNGPFKQDWFHSEEEGFQNMIEIEEKSVELTSLSPLNAEEKKEDEGEGEEADPILNSRLSRYGRKTDPVVELINRDLARNDLTMQGIAENLMILTQMVQNISNSVNKLESVKKKNESVLKRPVFFGPNYKAFKNCSIIIASLVAMGLLVCLIRDCNKKIRSRTPLPALTPIENGERTYTSLQVITESSRHSLLRDDPSRRSTLIRDETDGANRKSFFLEDNNMQSMIAEARDMQLREDTESQM</sequence>
<feature type="region of interest" description="Disordered" evidence="1">
    <location>
        <begin position="36"/>
        <end position="63"/>
    </location>
</feature>
<evidence type="ECO:0000256" key="2">
    <source>
        <dbReference type="SAM" id="Phobius"/>
    </source>
</evidence>
<dbReference type="AlphaFoldDB" id="A0AAV5SF03"/>
<keyword evidence="4" id="KW-1185">Reference proteome</keyword>
<reference evidence="3" key="1">
    <citation type="submission" date="2023-10" db="EMBL/GenBank/DDBJ databases">
        <title>Genome assembly of Pristionchus species.</title>
        <authorList>
            <person name="Yoshida K."/>
            <person name="Sommer R.J."/>
        </authorList>
    </citation>
    <scope>NUCLEOTIDE SEQUENCE</scope>
    <source>
        <strain evidence="3">RS0144</strain>
    </source>
</reference>
<protein>
    <submittedName>
        <fullName evidence="3">Uncharacterized protein</fullName>
    </submittedName>
</protein>
<feature type="non-terminal residue" evidence="3">
    <location>
        <position position="1"/>
    </location>
</feature>
<accession>A0AAV5SF03</accession>
<gene>
    <name evidence="3" type="ORF">PENTCL1PPCAC_2169</name>
</gene>
<keyword evidence="2" id="KW-0472">Membrane</keyword>
<dbReference type="Proteomes" id="UP001432027">
    <property type="component" value="Unassembled WGS sequence"/>
</dbReference>